<feature type="transmembrane region" description="Helical" evidence="9">
    <location>
        <begin position="45"/>
        <end position="72"/>
    </location>
</feature>
<dbReference type="AlphaFoldDB" id="A0A195CXH4"/>
<evidence type="ECO:0000313" key="10">
    <source>
        <dbReference type="EMBL" id="KYN04844.1"/>
    </source>
</evidence>
<evidence type="ECO:0000256" key="5">
    <source>
        <dbReference type="ARBA" id="ARBA00022989"/>
    </source>
</evidence>
<keyword evidence="4 9" id="KW-0552">Olfaction</keyword>
<keyword evidence="3 9" id="KW-0812">Transmembrane</keyword>
<comment type="caution">
    <text evidence="9">Lacks conserved residue(s) required for the propagation of feature annotation.</text>
</comment>
<evidence type="ECO:0000256" key="2">
    <source>
        <dbReference type="ARBA" id="ARBA00022606"/>
    </source>
</evidence>
<dbReference type="Pfam" id="PF02949">
    <property type="entry name" value="7tm_6"/>
    <property type="match status" value="1"/>
</dbReference>
<dbReference type="GO" id="GO:0007165">
    <property type="term" value="P:signal transduction"/>
    <property type="evidence" value="ECO:0007669"/>
    <property type="project" value="UniProtKB-KW"/>
</dbReference>
<keyword evidence="5 9" id="KW-1133">Transmembrane helix</keyword>
<dbReference type="InterPro" id="IPR004117">
    <property type="entry name" value="7tm6_olfct_rcpt"/>
</dbReference>
<keyword evidence="8 9" id="KW-0807">Transducer</keyword>
<keyword evidence="11" id="KW-1185">Reference proteome</keyword>
<organism evidence="10 11">
    <name type="scientific">Cyphomyrmex costatus</name>
    <dbReference type="NCBI Taxonomy" id="456900"/>
    <lineage>
        <taxon>Eukaryota</taxon>
        <taxon>Metazoa</taxon>
        <taxon>Ecdysozoa</taxon>
        <taxon>Arthropoda</taxon>
        <taxon>Hexapoda</taxon>
        <taxon>Insecta</taxon>
        <taxon>Pterygota</taxon>
        <taxon>Neoptera</taxon>
        <taxon>Endopterygota</taxon>
        <taxon>Hymenoptera</taxon>
        <taxon>Apocrita</taxon>
        <taxon>Aculeata</taxon>
        <taxon>Formicoidea</taxon>
        <taxon>Formicidae</taxon>
        <taxon>Myrmicinae</taxon>
        <taxon>Cyphomyrmex</taxon>
    </lineage>
</organism>
<keyword evidence="2 9" id="KW-0716">Sensory transduction</keyword>
<evidence type="ECO:0000256" key="8">
    <source>
        <dbReference type="ARBA" id="ARBA00023224"/>
    </source>
</evidence>
<evidence type="ECO:0000256" key="9">
    <source>
        <dbReference type="RuleBase" id="RU351113"/>
    </source>
</evidence>
<gene>
    <name evidence="10" type="ORF">ALC62_04228</name>
</gene>
<dbReference type="STRING" id="456900.A0A195CXH4"/>
<evidence type="ECO:0000256" key="1">
    <source>
        <dbReference type="ARBA" id="ARBA00004141"/>
    </source>
</evidence>
<dbReference type="EMBL" id="KQ977220">
    <property type="protein sequence ID" value="KYN04844.1"/>
    <property type="molecule type" value="Genomic_DNA"/>
</dbReference>
<evidence type="ECO:0000256" key="7">
    <source>
        <dbReference type="ARBA" id="ARBA00023170"/>
    </source>
</evidence>
<reference evidence="10 11" key="1">
    <citation type="submission" date="2016-03" db="EMBL/GenBank/DDBJ databases">
        <title>Cyphomyrmex costatus WGS genome.</title>
        <authorList>
            <person name="Nygaard S."/>
            <person name="Hu H."/>
            <person name="Boomsma J."/>
            <person name="Zhang G."/>
        </authorList>
    </citation>
    <scope>NUCLEOTIDE SEQUENCE [LARGE SCALE GENOMIC DNA]</scope>
    <source>
        <strain evidence="10">MS0001</strain>
        <tissue evidence="10">Whole body</tissue>
    </source>
</reference>
<name>A0A195CXH4_9HYME</name>
<comment type="similarity">
    <text evidence="9">Belongs to the insect chemoreceptor superfamily. Heteromeric odorant receptor channel (TC 1.A.69) family.</text>
</comment>
<dbReference type="PANTHER" id="PTHR21137:SF42">
    <property type="entry name" value="ODORANT RECEPTOR 83A"/>
    <property type="match status" value="1"/>
</dbReference>
<proteinExistence type="inferred from homology"/>
<dbReference type="PANTHER" id="PTHR21137">
    <property type="entry name" value="ODORANT RECEPTOR"/>
    <property type="match status" value="1"/>
</dbReference>
<feature type="transmembrane region" description="Helical" evidence="9">
    <location>
        <begin position="205"/>
        <end position="225"/>
    </location>
</feature>
<feature type="transmembrane region" description="Helical" evidence="9">
    <location>
        <begin position="78"/>
        <end position="98"/>
    </location>
</feature>
<evidence type="ECO:0000256" key="6">
    <source>
        <dbReference type="ARBA" id="ARBA00023136"/>
    </source>
</evidence>
<dbReference type="Proteomes" id="UP000078542">
    <property type="component" value="Unassembled WGS sequence"/>
</dbReference>
<dbReference type="GO" id="GO:0005549">
    <property type="term" value="F:odorant binding"/>
    <property type="evidence" value="ECO:0007669"/>
    <property type="project" value="InterPro"/>
</dbReference>
<dbReference type="GO" id="GO:0005886">
    <property type="term" value="C:plasma membrane"/>
    <property type="evidence" value="ECO:0007669"/>
    <property type="project" value="UniProtKB-SubCell"/>
</dbReference>
<protein>
    <recommendedName>
        <fullName evidence="9">Odorant receptor</fullName>
    </recommendedName>
</protein>
<comment type="subcellular location">
    <subcellularLocation>
        <location evidence="9">Cell membrane</location>
        <topology evidence="9">Multi-pass membrane protein</topology>
    </subcellularLocation>
    <subcellularLocation>
        <location evidence="1">Membrane</location>
        <topology evidence="1">Multi-pass membrane protein</topology>
    </subcellularLocation>
</comment>
<evidence type="ECO:0000313" key="11">
    <source>
        <dbReference type="Proteomes" id="UP000078542"/>
    </source>
</evidence>
<dbReference type="GO" id="GO:0004984">
    <property type="term" value="F:olfactory receptor activity"/>
    <property type="evidence" value="ECO:0007669"/>
    <property type="project" value="InterPro"/>
</dbReference>
<keyword evidence="6 9" id="KW-0472">Membrane</keyword>
<sequence>MNRKSEDNKAYRREDISLENYITNLLLVLGYACIWPVKSFSFLKVLLLTAATFVFILTNFLLLFSEIMALMMSNDLKLFANIIGVISMHAVGLIKWCYCIKKKRKIIDLFLKLEKCHVLCQRIDNSEKGYRIYTNHMEYTRKYSNFFVYCWTFSCIYALLHWCANPLLLEWAPDQINSINQTLKKRNFPFIGWYPINTNDINNYVYMYLMQVIGGISATLGNIFYDAFYVTMLMVICAQFQYINMILAKTNFDKYYFIPETIFVLESKLKNCVDCHTEIIKFLKMLQTFSGPTMFVQCIETLVIICLVSFEASMIKIAGLQIAHSVYSCGWELIAFTKKEQVDFKKQLKLCDIGRLVQTIMVQAQRPIVLTGGPFYVLSLETFRVMLADKMVYLLYATG</sequence>
<accession>A0A195CXH4</accession>
<evidence type="ECO:0000256" key="3">
    <source>
        <dbReference type="ARBA" id="ARBA00022692"/>
    </source>
</evidence>
<feature type="transmembrane region" description="Helical" evidence="9">
    <location>
        <begin position="146"/>
        <end position="168"/>
    </location>
</feature>
<evidence type="ECO:0000256" key="4">
    <source>
        <dbReference type="ARBA" id="ARBA00022725"/>
    </source>
</evidence>
<keyword evidence="7 9" id="KW-0675">Receptor</keyword>
<dbReference type="PROSITE" id="PS51257">
    <property type="entry name" value="PROKAR_LIPOPROTEIN"/>
    <property type="match status" value="1"/>
</dbReference>